<evidence type="ECO:0000256" key="2">
    <source>
        <dbReference type="PIRSR" id="PIRSR005962-1"/>
    </source>
</evidence>
<gene>
    <name evidence="4" type="ORF">AO382_0714</name>
</gene>
<comment type="caution">
    <text evidence="4">The sequence shown here is derived from an EMBL/GenBank/DDBJ whole genome shotgun (WGS) entry which is preliminary data.</text>
</comment>
<evidence type="ECO:0000313" key="5">
    <source>
        <dbReference type="Proteomes" id="UP000078446"/>
    </source>
</evidence>
<dbReference type="GO" id="GO:0019877">
    <property type="term" value="P:diaminopimelate biosynthetic process"/>
    <property type="evidence" value="ECO:0007669"/>
    <property type="project" value="UniProtKB-ARBA"/>
</dbReference>
<dbReference type="Gene3D" id="3.30.70.360">
    <property type="match status" value="1"/>
</dbReference>
<keyword evidence="2" id="KW-0479">Metal-binding</keyword>
<feature type="domain" description="Peptidase M20 dimerisation" evidence="3">
    <location>
        <begin position="188"/>
        <end position="275"/>
    </location>
</feature>
<evidence type="ECO:0000259" key="3">
    <source>
        <dbReference type="Pfam" id="PF07687"/>
    </source>
</evidence>
<sequence length="390" mass="43241">MKSYEMLSENFLKEVREWRQYLHANPELGFEEFNTAKMVADILTKCNVKVYENIANTGVVGVLKKGNSNKSIAIRADMDALPMQELNDLRYCSINNGKMHACGHDGHTAILLGAAKYLSEYGQFDGTIYFIFQPAEENKGGGKAMVEAGLFENFTIDEIYGLHNWPGRPLGDICINDGSMMASFDIFDIRLQGVGSHAAMPHQGKDPIVAGAMLVNQLQSIVARQISPLDSGVLSITQFESGDTYNIIPEVARLKGTIRAFNEDVRLLLKQQLIANVESLEHTTGVKGVLDYQDCYPATINDPDCANEARHLAKLAFGEDKVFSDVLPTMASEDFSFMLNNKKGAYIWLGVDEVDKPSTALHNPYYDFNDNALPIGIKLWISLAEGRLKL</sequence>
<dbReference type="Pfam" id="PF01546">
    <property type="entry name" value="Peptidase_M20"/>
    <property type="match status" value="1"/>
</dbReference>
<dbReference type="GO" id="GO:0046872">
    <property type="term" value="F:metal ion binding"/>
    <property type="evidence" value="ECO:0007669"/>
    <property type="project" value="UniProtKB-KW"/>
</dbReference>
<protein>
    <submittedName>
        <fullName evidence="4">N-acyl-L-amino acid amidohydrolase</fullName>
        <ecNumber evidence="4">3.5.1.14</ecNumber>
    </submittedName>
</protein>
<dbReference type="GO" id="GO:0004046">
    <property type="term" value="F:aminoacylase activity"/>
    <property type="evidence" value="ECO:0007669"/>
    <property type="project" value="UniProtKB-EC"/>
</dbReference>
<dbReference type="SUPFAM" id="SSF55031">
    <property type="entry name" value="Bacterial exopeptidase dimerisation domain"/>
    <property type="match status" value="1"/>
</dbReference>
<dbReference type="GO" id="GO:0050118">
    <property type="term" value="F:N-acetyldiaminopimelate deacetylase activity"/>
    <property type="evidence" value="ECO:0007669"/>
    <property type="project" value="UniProtKB-ARBA"/>
</dbReference>
<proteinExistence type="predicted"/>
<accession>A0A7Z1A4B7</accession>
<name>A0A7Z1A4B7_MORCA</name>
<dbReference type="InterPro" id="IPR036264">
    <property type="entry name" value="Bact_exopeptidase_dim_dom"/>
</dbReference>
<keyword evidence="2" id="KW-0464">Manganese</keyword>
<organism evidence="4 5">
    <name type="scientific">Moraxella catarrhalis</name>
    <name type="common">Branhamella catarrhalis</name>
    <dbReference type="NCBI Taxonomy" id="480"/>
    <lineage>
        <taxon>Bacteria</taxon>
        <taxon>Pseudomonadati</taxon>
        <taxon>Pseudomonadota</taxon>
        <taxon>Gammaproteobacteria</taxon>
        <taxon>Moraxellales</taxon>
        <taxon>Moraxellaceae</taxon>
        <taxon>Moraxella</taxon>
    </lineage>
</organism>
<evidence type="ECO:0000256" key="1">
    <source>
        <dbReference type="ARBA" id="ARBA00022801"/>
    </source>
</evidence>
<dbReference type="Gene3D" id="3.40.630.10">
    <property type="entry name" value="Zn peptidases"/>
    <property type="match status" value="1"/>
</dbReference>
<dbReference type="Proteomes" id="UP000078446">
    <property type="component" value="Unassembled WGS sequence"/>
</dbReference>
<dbReference type="InterPro" id="IPR017439">
    <property type="entry name" value="Amidohydrolase"/>
</dbReference>
<keyword evidence="1 4" id="KW-0378">Hydrolase</keyword>
<feature type="binding site" evidence="2">
    <location>
        <position position="137"/>
    </location>
    <ligand>
        <name>Mn(2+)</name>
        <dbReference type="ChEBI" id="CHEBI:29035"/>
        <label>2</label>
    </ligand>
</feature>
<dbReference type="NCBIfam" id="TIGR01891">
    <property type="entry name" value="amidohydrolases"/>
    <property type="match status" value="1"/>
</dbReference>
<reference evidence="4 5" key="1">
    <citation type="journal article" date="2016" name="Genome Biol. Evol.">
        <title>Comparative Genomic Analyses of the Moraxella catarrhalis Serosensitive and Seroresistant Lineages Demonstrate Their Independent Evolution.</title>
        <authorList>
            <person name="Earl J.P."/>
            <person name="de Vries S.P."/>
            <person name="Ahmed A."/>
            <person name="Powell E."/>
            <person name="Schultz M.P."/>
            <person name="Hermans P.W."/>
            <person name="Hill D.J."/>
            <person name="Zhou Z."/>
            <person name="Constantinidou C.I."/>
            <person name="Hu F.Z."/>
            <person name="Bootsma H.J."/>
            <person name="Ehrlich G.D."/>
        </authorList>
    </citation>
    <scope>NUCLEOTIDE SEQUENCE [LARGE SCALE GENOMIC DNA]</scope>
    <source>
        <strain evidence="4 5">Z7574</strain>
    </source>
</reference>
<dbReference type="SUPFAM" id="SSF53187">
    <property type="entry name" value="Zn-dependent exopeptidases"/>
    <property type="match status" value="1"/>
</dbReference>
<feature type="binding site" evidence="2">
    <location>
        <position position="102"/>
    </location>
    <ligand>
        <name>Mn(2+)</name>
        <dbReference type="ChEBI" id="CHEBI:29035"/>
        <label>2</label>
    </ligand>
</feature>
<evidence type="ECO:0000313" key="4">
    <source>
        <dbReference type="EMBL" id="OAV01439.1"/>
    </source>
</evidence>
<dbReference type="InterPro" id="IPR011650">
    <property type="entry name" value="Peptidase_M20_dimer"/>
</dbReference>
<dbReference type="EMBL" id="LXHE01000005">
    <property type="protein sequence ID" value="OAV01439.1"/>
    <property type="molecule type" value="Genomic_DNA"/>
</dbReference>
<dbReference type="PANTHER" id="PTHR11014:SF63">
    <property type="entry name" value="METALLOPEPTIDASE, PUTATIVE (AFU_ORTHOLOGUE AFUA_6G09600)-RELATED"/>
    <property type="match status" value="1"/>
</dbReference>
<dbReference type="CDD" id="cd05666">
    <property type="entry name" value="M20_Acy1-like"/>
    <property type="match status" value="1"/>
</dbReference>
<dbReference type="PANTHER" id="PTHR11014">
    <property type="entry name" value="PEPTIDASE M20 FAMILY MEMBER"/>
    <property type="match status" value="1"/>
</dbReference>
<feature type="binding site" evidence="2">
    <location>
        <position position="104"/>
    </location>
    <ligand>
        <name>Mn(2+)</name>
        <dbReference type="ChEBI" id="CHEBI:29035"/>
        <label>2</label>
    </ligand>
</feature>
<dbReference type="EC" id="3.5.1.14" evidence="4"/>
<comment type="cofactor">
    <cofactor evidence="2">
        <name>Mn(2+)</name>
        <dbReference type="ChEBI" id="CHEBI:29035"/>
    </cofactor>
    <text evidence="2">The Mn(2+) ion enhances activity.</text>
</comment>
<dbReference type="AlphaFoldDB" id="A0A7Z1A4B7"/>
<dbReference type="FunFam" id="3.30.70.360:FF:000001">
    <property type="entry name" value="N-acetyldiaminopimelate deacetylase"/>
    <property type="match status" value="1"/>
</dbReference>
<dbReference type="RefSeq" id="WP_227513614.1">
    <property type="nucleotide sequence ID" value="NZ_LXHE01000005.1"/>
</dbReference>
<dbReference type="Pfam" id="PF07687">
    <property type="entry name" value="M20_dimer"/>
    <property type="match status" value="1"/>
</dbReference>
<dbReference type="InterPro" id="IPR002933">
    <property type="entry name" value="Peptidase_M20"/>
</dbReference>
<feature type="binding site" evidence="2">
    <location>
        <position position="163"/>
    </location>
    <ligand>
        <name>Mn(2+)</name>
        <dbReference type="ChEBI" id="CHEBI:29035"/>
        <label>2</label>
    </ligand>
</feature>
<feature type="binding site" evidence="2">
    <location>
        <position position="362"/>
    </location>
    <ligand>
        <name>Mn(2+)</name>
        <dbReference type="ChEBI" id="CHEBI:29035"/>
        <label>2</label>
    </ligand>
</feature>
<dbReference type="PIRSF" id="PIRSF005962">
    <property type="entry name" value="Pept_M20D_amidohydro"/>
    <property type="match status" value="1"/>
</dbReference>